<protein>
    <submittedName>
        <fullName evidence="3">Small, acid-soluble spore protein O</fullName>
    </submittedName>
</protein>
<dbReference type="Pfam" id="PF08175">
    <property type="entry name" value="SspO"/>
    <property type="match status" value="1"/>
</dbReference>
<evidence type="ECO:0000313" key="3">
    <source>
        <dbReference type="EMBL" id="KSU85224.1"/>
    </source>
</evidence>
<feature type="compositionally biased region" description="Polar residues" evidence="2">
    <location>
        <begin position="32"/>
        <end position="49"/>
    </location>
</feature>
<organism evidence="3 4">
    <name type="scientific">Fictibacillus enclensis</name>
    <dbReference type="NCBI Taxonomy" id="1017270"/>
    <lineage>
        <taxon>Bacteria</taxon>
        <taxon>Bacillati</taxon>
        <taxon>Bacillota</taxon>
        <taxon>Bacilli</taxon>
        <taxon>Bacillales</taxon>
        <taxon>Fictibacillaceae</taxon>
        <taxon>Fictibacillus</taxon>
    </lineage>
</organism>
<accession>A0A0V8JEC8</accession>
<dbReference type="NCBIfam" id="TIGR02864">
    <property type="entry name" value="spore_sspO"/>
    <property type="match status" value="1"/>
</dbReference>
<dbReference type="Proteomes" id="UP000054099">
    <property type="component" value="Unassembled WGS sequence"/>
</dbReference>
<sequence length="58" mass="6320">MSKPKGKANHVRPGMNAAKAQGGGAGYDTEFGNEQLQAQNEPLTEAQKQNNKKTKKRH</sequence>
<dbReference type="EMBL" id="LNQN01000001">
    <property type="protein sequence ID" value="KSU85224.1"/>
    <property type="molecule type" value="Genomic_DNA"/>
</dbReference>
<keyword evidence="4" id="KW-1185">Reference proteome</keyword>
<dbReference type="GO" id="GO:0042601">
    <property type="term" value="C:endospore-forming forespore"/>
    <property type="evidence" value="ECO:0007669"/>
    <property type="project" value="InterPro"/>
</dbReference>
<feature type="region of interest" description="Disordered" evidence="2">
    <location>
        <begin position="1"/>
        <end position="58"/>
    </location>
</feature>
<dbReference type="InterPro" id="IPR012613">
    <property type="entry name" value="SASP_SspO"/>
</dbReference>
<dbReference type="RefSeq" id="WP_061969792.1">
    <property type="nucleotide sequence ID" value="NZ_CP126109.1"/>
</dbReference>
<name>A0A0V8JEC8_9BACL</name>
<dbReference type="AlphaFoldDB" id="A0A0V8JEC8"/>
<dbReference type="OrthoDB" id="2692139at2"/>
<gene>
    <name evidence="3" type="ORF">AS030_06845</name>
</gene>
<evidence type="ECO:0000256" key="1">
    <source>
        <dbReference type="ARBA" id="ARBA00022969"/>
    </source>
</evidence>
<evidence type="ECO:0000256" key="2">
    <source>
        <dbReference type="SAM" id="MobiDB-lite"/>
    </source>
</evidence>
<dbReference type="GO" id="GO:0030435">
    <property type="term" value="P:sporulation resulting in formation of a cellular spore"/>
    <property type="evidence" value="ECO:0007669"/>
    <property type="project" value="UniProtKB-KW"/>
</dbReference>
<feature type="compositionally biased region" description="Basic residues" evidence="2">
    <location>
        <begin position="1"/>
        <end position="10"/>
    </location>
</feature>
<dbReference type="GO" id="GO:0030436">
    <property type="term" value="P:asexual sporulation"/>
    <property type="evidence" value="ECO:0007669"/>
    <property type="project" value="UniProtKB-UniRule"/>
</dbReference>
<comment type="caution">
    <text evidence="3">The sequence shown here is derived from an EMBL/GenBank/DDBJ whole genome shotgun (WGS) entry which is preliminary data.</text>
</comment>
<reference evidence="3 4" key="1">
    <citation type="journal article" date="2014" name="Antonie Van Leeuwenhoek">
        <title>Fictibacillus enclensis sp. nov., isolated from marine sediment.</title>
        <authorList>
            <person name="Dastager S.G."/>
            <person name="Mawlankar R."/>
            <person name="Srinivasan K."/>
            <person name="Tang S.K."/>
            <person name="Lee J.C."/>
            <person name="Ramana V.V."/>
            <person name="Shouche Y.S."/>
        </authorList>
    </citation>
    <scope>NUCLEOTIDE SEQUENCE [LARGE SCALE GENOMIC DNA]</scope>
    <source>
        <strain evidence="3 4">NIO-1003</strain>
    </source>
</reference>
<evidence type="ECO:0000313" key="4">
    <source>
        <dbReference type="Proteomes" id="UP000054099"/>
    </source>
</evidence>
<keyword evidence="1" id="KW-0749">Sporulation</keyword>
<proteinExistence type="predicted"/>